<keyword evidence="4 7" id="KW-0812">Transmembrane</keyword>
<feature type="transmembrane region" description="Helical" evidence="7">
    <location>
        <begin position="21"/>
        <end position="39"/>
    </location>
</feature>
<evidence type="ECO:0000313" key="10">
    <source>
        <dbReference type="Proteomes" id="UP000281498"/>
    </source>
</evidence>
<dbReference type="EMBL" id="PDOE01000002">
    <property type="protein sequence ID" value="RKL67878.1"/>
    <property type="molecule type" value="Genomic_DNA"/>
</dbReference>
<evidence type="ECO:0000256" key="6">
    <source>
        <dbReference type="ARBA" id="ARBA00023136"/>
    </source>
</evidence>
<feature type="domain" description="EamA" evidence="8">
    <location>
        <begin position="1"/>
        <end position="129"/>
    </location>
</feature>
<sequence length="296" mass="32930">MIIVVIIFAGNILIGKAINDLPPFTIAFFRLLIAFLIVFPLGWRRAWENRAIFLEYKKPFLLMTLAGVTFFNTFIYGALQFTTSSNVAILETVIPALTVVLSALILKEKLMRIQWFGVCLSLLGAIWVVMDGRIFSLLSMDWNPGDAIMIGAIISWSVYSIMVKKYMHLFPAFAALLVMTGISVIVLLPIVLVEWLITGIPSFDQPNLILGLLYLGIFPSLIALVLFNRAVAMLGASQASMFLNFLPVVTIIGAYFWLGENISMMQILGAIIVIAGVTITTQMGKQHTRKTLKENY</sequence>
<dbReference type="InterPro" id="IPR050638">
    <property type="entry name" value="AA-Vitamin_Transporters"/>
</dbReference>
<feature type="transmembrane region" description="Helical" evidence="7">
    <location>
        <begin position="87"/>
        <end position="106"/>
    </location>
</feature>
<proteinExistence type="inferred from homology"/>
<keyword evidence="10" id="KW-1185">Reference proteome</keyword>
<comment type="similarity">
    <text evidence="2">Belongs to the EamA transporter family.</text>
</comment>
<dbReference type="GO" id="GO:0005886">
    <property type="term" value="C:plasma membrane"/>
    <property type="evidence" value="ECO:0007669"/>
    <property type="project" value="UniProtKB-SubCell"/>
</dbReference>
<evidence type="ECO:0000256" key="4">
    <source>
        <dbReference type="ARBA" id="ARBA00022692"/>
    </source>
</evidence>
<feature type="transmembrane region" description="Helical" evidence="7">
    <location>
        <begin position="173"/>
        <end position="197"/>
    </location>
</feature>
<feature type="transmembrane region" description="Helical" evidence="7">
    <location>
        <begin position="142"/>
        <end position="161"/>
    </location>
</feature>
<dbReference type="InterPro" id="IPR000620">
    <property type="entry name" value="EamA_dom"/>
</dbReference>
<feature type="transmembrane region" description="Helical" evidence="7">
    <location>
        <begin position="239"/>
        <end position="258"/>
    </location>
</feature>
<evidence type="ECO:0000313" key="9">
    <source>
        <dbReference type="EMBL" id="RKL67878.1"/>
    </source>
</evidence>
<evidence type="ECO:0000256" key="7">
    <source>
        <dbReference type="SAM" id="Phobius"/>
    </source>
</evidence>
<feature type="domain" description="EamA" evidence="8">
    <location>
        <begin position="144"/>
        <end position="281"/>
    </location>
</feature>
<dbReference type="SUPFAM" id="SSF103481">
    <property type="entry name" value="Multidrug resistance efflux transporter EmrE"/>
    <property type="match status" value="2"/>
</dbReference>
<dbReference type="Pfam" id="PF00892">
    <property type="entry name" value="EamA"/>
    <property type="match status" value="2"/>
</dbReference>
<dbReference type="RefSeq" id="WP_110938217.1">
    <property type="nucleotide sequence ID" value="NZ_KZ614147.1"/>
</dbReference>
<feature type="transmembrane region" description="Helical" evidence="7">
    <location>
        <begin position="209"/>
        <end position="227"/>
    </location>
</feature>
<evidence type="ECO:0000256" key="3">
    <source>
        <dbReference type="ARBA" id="ARBA00022475"/>
    </source>
</evidence>
<dbReference type="InterPro" id="IPR037185">
    <property type="entry name" value="EmrE-like"/>
</dbReference>
<keyword evidence="3" id="KW-1003">Cell membrane</keyword>
<feature type="transmembrane region" description="Helical" evidence="7">
    <location>
        <begin position="264"/>
        <end position="283"/>
    </location>
</feature>
<dbReference type="OrthoDB" id="9805239at2"/>
<gene>
    <name evidence="9" type="ORF">CR203_05065</name>
</gene>
<keyword evidence="6 7" id="KW-0472">Membrane</keyword>
<evidence type="ECO:0000256" key="2">
    <source>
        <dbReference type="ARBA" id="ARBA00007362"/>
    </source>
</evidence>
<feature type="transmembrane region" description="Helical" evidence="7">
    <location>
        <begin position="113"/>
        <end position="130"/>
    </location>
</feature>
<protein>
    <submittedName>
        <fullName evidence="9">EamA family transporter</fullName>
    </submittedName>
</protein>
<evidence type="ECO:0000256" key="5">
    <source>
        <dbReference type="ARBA" id="ARBA00022989"/>
    </source>
</evidence>
<dbReference type="PANTHER" id="PTHR32322">
    <property type="entry name" value="INNER MEMBRANE TRANSPORTER"/>
    <property type="match status" value="1"/>
</dbReference>
<organism evidence="9 10">
    <name type="scientific">Salipaludibacillus neizhouensis</name>
    <dbReference type="NCBI Taxonomy" id="885475"/>
    <lineage>
        <taxon>Bacteria</taxon>
        <taxon>Bacillati</taxon>
        <taxon>Bacillota</taxon>
        <taxon>Bacilli</taxon>
        <taxon>Bacillales</taxon>
        <taxon>Bacillaceae</taxon>
    </lineage>
</organism>
<accession>A0A3A9K8N8</accession>
<dbReference type="Proteomes" id="UP000281498">
    <property type="component" value="Unassembled WGS sequence"/>
</dbReference>
<comment type="caution">
    <text evidence="9">The sequence shown here is derived from an EMBL/GenBank/DDBJ whole genome shotgun (WGS) entry which is preliminary data.</text>
</comment>
<dbReference type="PANTHER" id="PTHR32322:SF18">
    <property type="entry name" value="S-ADENOSYLMETHIONINE_S-ADENOSYLHOMOCYSTEINE TRANSPORTER"/>
    <property type="match status" value="1"/>
</dbReference>
<evidence type="ECO:0000256" key="1">
    <source>
        <dbReference type="ARBA" id="ARBA00004651"/>
    </source>
</evidence>
<dbReference type="AlphaFoldDB" id="A0A3A9K8N8"/>
<reference evidence="9 10" key="1">
    <citation type="submission" date="2017-10" db="EMBL/GenBank/DDBJ databases">
        <title>Bacillus sp. nov., a halophilic bacterium isolated from a Keqin Lake.</title>
        <authorList>
            <person name="Wang H."/>
        </authorList>
    </citation>
    <scope>NUCLEOTIDE SEQUENCE [LARGE SCALE GENOMIC DNA]</scope>
    <source>
        <strain evidence="9 10">KCTC 13187</strain>
    </source>
</reference>
<comment type="subcellular location">
    <subcellularLocation>
        <location evidence="1">Cell membrane</location>
        <topology evidence="1">Multi-pass membrane protein</topology>
    </subcellularLocation>
</comment>
<keyword evidence="5 7" id="KW-1133">Transmembrane helix</keyword>
<feature type="transmembrane region" description="Helical" evidence="7">
    <location>
        <begin position="60"/>
        <end position="81"/>
    </location>
</feature>
<evidence type="ECO:0000259" key="8">
    <source>
        <dbReference type="Pfam" id="PF00892"/>
    </source>
</evidence>
<name>A0A3A9K8N8_9BACI</name>